<dbReference type="AlphaFoldDB" id="X0XJR7"/>
<gene>
    <name evidence="2" type="ORF">S01H1_74272</name>
</gene>
<name>X0XJR7_9ZZZZ</name>
<comment type="caution">
    <text evidence="2">The sequence shown here is derived from an EMBL/GenBank/DDBJ whole genome shotgun (WGS) entry which is preliminary data.</text>
</comment>
<reference evidence="2" key="1">
    <citation type="journal article" date="2014" name="Front. Microbiol.">
        <title>High frequency of phylogenetically diverse reductive dehalogenase-homologous genes in deep subseafloor sedimentary metagenomes.</title>
        <authorList>
            <person name="Kawai M."/>
            <person name="Futagami T."/>
            <person name="Toyoda A."/>
            <person name="Takaki Y."/>
            <person name="Nishi S."/>
            <person name="Hori S."/>
            <person name="Arai W."/>
            <person name="Tsubouchi T."/>
            <person name="Morono Y."/>
            <person name="Uchiyama I."/>
            <person name="Ito T."/>
            <person name="Fujiyama A."/>
            <person name="Inagaki F."/>
            <person name="Takami H."/>
        </authorList>
    </citation>
    <scope>NUCLEOTIDE SEQUENCE</scope>
    <source>
        <strain evidence="2">Expedition CK06-06</strain>
    </source>
</reference>
<feature type="compositionally biased region" description="Basic and acidic residues" evidence="1">
    <location>
        <begin position="1"/>
        <end position="10"/>
    </location>
</feature>
<feature type="region of interest" description="Disordered" evidence="1">
    <location>
        <begin position="1"/>
        <end position="50"/>
    </location>
</feature>
<dbReference type="EMBL" id="BARS01049678">
    <property type="protein sequence ID" value="GAG35572.1"/>
    <property type="molecule type" value="Genomic_DNA"/>
</dbReference>
<feature type="non-terminal residue" evidence="2">
    <location>
        <position position="1"/>
    </location>
</feature>
<sequence>EAPGVDERLAALDVDDDYGAGAGEVIPEESPGTAPDVLQEAPDIPQETPE</sequence>
<accession>X0XJR7</accession>
<evidence type="ECO:0000313" key="2">
    <source>
        <dbReference type="EMBL" id="GAG35572.1"/>
    </source>
</evidence>
<evidence type="ECO:0000256" key="1">
    <source>
        <dbReference type="SAM" id="MobiDB-lite"/>
    </source>
</evidence>
<organism evidence="2">
    <name type="scientific">marine sediment metagenome</name>
    <dbReference type="NCBI Taxonomy" id="412755"/>
    <lineage>
        <taxon>unclassified sequences</taxon>
        <taxon>metagenomes</taxon>
        <taxon>ecological metagenomes</taxon>
    </lineage>
</organism>
<proteinExistence type="predicted"/>
<protein>
    <submittedName>
        <fullName evidence="2">Uncharacterized protein</fullName>
    </submittedName>
</protein>